<feature type="compositionally biased region" description="Basic and acidic residues" evidence="1">
    <location>
        <begin position="235"/>
        <end position="250"/>
    </location>
</feature>
<accession>A0ABM1DPH5</accession>
<keyword evidence="2" id="KW-1185">Reference proteome</keyword>
<dbReference type="RefSeq" id="XP_014661846.1">
    <property type="nucleotide sequence ID" value="XM_014806360.1"/>
</dbReference>
<dbReference type="GeneID" id="106804943"/>
<name>A0ABM1DPH5_PRICU</name>
<reference evidence="3" key="1">
    <citation type="submission" date="2025-08" db="UniProtKB">
        <authorList>
            <consortium name="RefSeq"/>
        </authorList>
    </citation>
    <scope>IDENTIFICATION</scope>
</reference>
<organism evidence="2 3">
    <name type="scientific">Priapulus caudatus</name>
    <name type="common">Priapulid worm</name>
    <dbReference type="NCBI Taxonomy" id="37621"/>
    <lineage>
        <taxon>Eukaryota</taxon>
        <taxon>Metazoa</taxon>
        <taxon>Ecdysozoa</taxon>
        <taxon>Scalidophora</taxon>
        <taxon>Priapulida</taxon>
        <taxon>Priapulimorpha</taxon>
        <taxon>Priapulimorphida</taxon>
        <taxon>Priapulidae</taxon>
        <taxon>Priapulus</taxon>
    </lineage>
</organism>
<dbReference type="Proteomes" id="UP000695022">
    <property type="component" value="Unplaced"/>
</dbReference>
<protein>
    <submittedName>
        <fullName evidence="3">Uncharacterized protein LOC106804943</fullName>
    </submittedName>
</protein>
<evidence type="ECO:0000313" key="3">
    <source>
        <dbReference type="RefSeq" id="XP_014661846.1"/>
    </source>
</evidence>
<evidence type="ECO:0000313" key="2">
    <source>
        <dbReference type="Proteomes" id="UP000695022"/>
    </source>
</evidence>
<proteinExistence type="predicted"/>
<feature type="compositionally biased region" description="Polar residues" evidence="1">
    <location>
        <begin position="121"/>
        <end position="131"/>
    </location>
</feature>
<feature type="region of interest" description="Disordered" evidence="1">
    <location>
        <begin position="112"/>
        <end position="133"/>
    </location>
</feature>
<evidence type="ECO:0000256" key="1">
    <source>
        <dbReference type="SAM" id="MobiDB-lite"/>
    </source>
</evidence>
<feature type="region of interest" description="Disordered" evidence="1">
    <location>
        <begin position="213"/>
        <end position="277"/>
    </location>
</feature>
<feature type="region of interest" description="Disordered" evidence="1">
    <location>
        <begin position="1"/>
        <end position="21"/>
    </location>
</feature>
<feature type="compositionally biased region" description="Basic and acidic residues" evidence="1">
    <location>
        <begin position="7"/>
        <end position="19"/>
    </location>
</feature>
<sequence length="296" mass="32667">MLPAALDVDKNGNDYEPRTRPNLSTLNSAESIKKWIPSIKADIDFYLKQSEVPCYPEWKIEEFQTEIEYLQRQYKSFVRKLQKIEPTTTEIPWTERAYKVKKRSLPLDSSSHDIAGPVVTSDPSPLGSNTGKPKAFKRISLPVLEREEPPPSSAQGEQLDLFRLAGQDKPLEFDARQTATARACDEVGGEADARRTATARACDEVGGEADARRTAGVVAKGRPARRLHGNAAAGERGDPSAEIVRRHGDASADDDDVASLARDVRGRSPAWCESGEKATERRNVLGLEYESSDSDE</sequence>
<gene>
    <name evidence="3" type="primary">LOC106804943</name>
</gene>